<gene>
    <name evidence="1" type="ORF">PTZ61_12945</name>
</gene>
<evidence type="ECO:0000313" key="1">
    <source>
        <dbReference type="EMBL" id="MDS0019598.1"/>
    </source>
</evidence>
<evidence type="ECO:0000313" key="2">
    <source>
        <dbReference type="Proteomes" id="UP001182277"/>
    </source>
</evidence>
<sequence>MRKVSINGAVFIFMARGEKLKDSDWLPSNGLPDSKYVLWPRGEGWDVRYLVFGAEGVEWLPITKTLFADEAEAWQAAYEHWMNRSKKNAPPKKHDDYQSEFPFCHLEANNFF</sequence>
<dbReference type="RefSeq" id="WP_131729288.1">
    <property type="nucleotide sequence ID" value="NZ_JARDRS010000006.1"/>
</dbReference>
<reference evidence="1" key="1">
    <citation type="submission" date="2023-02" db="EMBL/GenBank/DDBJ databases">
        <title>NDM-1 &amp; ACT-7 co producing ST 133 Enterobacter.</title>
        <authorList>
            <person name="Halder G."/>
            <person name="Chaudhuri B."/>
            <person name="Dutta S."/>
        </authorList>
    </citation>
    <scope>NUCLEOTIDE SEQUENCE</scope>
    <source>
        <strain evidence="1">PEER 323</strain>
    </source>
</reference>
<dbReference type="Proteomes" id="UP001182277">
    <property type="component" value="Unassembled WGS sequence"/>
</dbReference>
<accession>A0AAE4E778</accession>
<dbReference type="AlphaFoldDB" id="A0AAE4E778"/>
<name>A0AAE4E778_9ENTR</name>
<organism evidence="1 2">
    <name type="scientific">Enterobacter hormaechei subsp. steigerwaltii</name>
    <dbReference type="NCBI Taxonomy" id="299766"/>
    <lineage>
        <taxon>Bacteria</taxon>
        <taxon>Pseudomonadati</taxon>
        <taxon>Pseudomonadota</taxon>
        <taxon>Gammaproteobacteria</taxon>
        <taxon>Enterobacterales</taxon>
        <taxon>Enterobacteriaceae</taxon>
        <taxon>Enterobacter</taxon>
        <taxon>Enterobacter cloacae complex</taxon>
    </lineage>
</organism>
<protein>
    <submittedName>
        <fullName evidence="1">Uncharacterized protein</fullName>
    </submittedName>
</protein>
<comment type="caution">
    <text evidence="1">The sequence shown here is derived from an EMBL/GenBank/DDBJ whole genome shotgun (WGS) entry which is preliminary data.</text>
</comment>
<dbReference type="EMBL" id="JARDRS010000006">
    <property type="protein sequence ID" value="MDS0019598.1"/>
    <property type="molecule type" value="Genomic_DNA"/>
</dbReference>
<proteinExistence type="predicted"/>